<organism evidence="1 2">
    <name type="scientific">Serendipita indica (strain DSM 11827)</name>
    <name type="common">Root endophyte fungus</name>
    <name type="synonym">Piriformospora indica</name>
    <dbReference type="NCBI Taxonomy" id="1109443"/>
    <lineage>
        <taxon>Eukaryota</taxon>
        <taxon>Fungi</taxon>
        <taxon>Dikarya</taxon>
        <taxon>Basidiomycota</taxon>
        <taxon>Agaricomycotina</taxon>
        <taxon>Agaricomycetes</taxon>
        <taxon>Sebacinales</taxon>
        <taxon>Serendipitaceae</taxon>
        <taxon>Serendipita</taxon>
    </lineage>
</organism>
<name>G4TX34_SERID</name>
<dbReference type="AlphaFoldDB" id="G4TX34"/>
<gene>
    <name evidence="1" type="ORF">PIIN_09873</name>
</gene>
<dbReference type="Proteomes" id="UP000007148">
    <property type="component" value="Unassembled WGS sequence"/>
</dbReference>
<accession>G4TX34</accession>
<evidence type="ECO:0000313" key="2">
    <source>
        <dbReference type="Proteomes" id="UP000007148"/>
    </source>
</evidence>
<comment type="caution">
    <text evidence="1">The sequence shown here is derived from an EMBL/GenBank/DDBJ whole genome shotgun (WGS) entry which is preliminary data.</text>
</comment>
<reference evidence="1 2" key="1">
    <citation type="journal article" date="2011" name="PLoS Pathog.">
        <title>Endophytic Life Strategies Decoded by Genome and Transcriptome Analyses of the Mutualistic Root Symbiont Piriformospora indica.</title>
        <authorList>
            <person name="Zuccaro A."/>
            <person name="Lahrmann U."/>
            <person name="Guldener U."/>
            <person name="Langen G."/>
            <person name="Pfiffi S."/>
            <person name="Biedenkopf D."/>
            <person name="Wong P."/>
            <person name="Samans B."/>
            <person name="Grimm C."/>
            <person name="Basiewicz M."/>
            <person name="Murat C."/>
            <person name="Martin F."/>
            <person name="Kogel K.H."/>
        </authorList>
    </citation>
    <scope>NUCLEOTIDE SEQUENCE [LARGE SCALE GENOMIC DNA]</scope>
    <source>
        <strain evidence="1 2">DSM 11827</strain>
    </source>
</reference>
<dbReference type="EMBL" id="CAFZ01000543">
    <property type="protein sequence ID" value="CCA75877.1"/>
    <property type="molecule type" value="Genomic_DNA"/>
</dbReference>
<dbReference type="HOGENOM" id="CLU_2813323_0_0_1"/>
<proteinExistence type="predicted"/>
<sequence length="67" mass="7630">MSRSKSPRVTGQDRPVLQRDPDFIALSVFRCHQPDLKARGGALLHHPEVMTSVHTIMLITHRCREKA</sequence>
<evidence type="ECO:0000313" key="1">
    <source>
        <dbReference type="EMBL" id="CCA75877.1"/>
    </source>
</evidence>
<keyword evidence="2" id="KW-1185">Reference proteome</keyword>
<dbReference type="InParanoid" id="G4TX34"/>
<protein>
    <submittedName>
        <fullName evidence="1">Uncharacterized protein</fullName>
    </submittedName>
</protein>